<keyword evidence="9" id="KW-0472">Membrane</keyword>
<keyword evidence="3 7" id="KW-0479">Metal-binding</keyword>
<dbReference type="GO" id="GO:0042448">
    <property type="term" value="P:progesterone metabolic process"/>
    <property type="evidence" value="ECO:0007669"/>
    <property type="project" value="TreeGrafter"/>
</dbReference>
<evidence type="ECO:0000313" key="10">
    <source>
        <dbReference type="EMBL" id="PIK55198.1"/>
    </source>
</evidence>
<accession>A0A2G8L4N8</accession>
<evidence type="ECO:0000256" key="8">
    <source>
        <dbReference type="RuleBase" id="RU000461"/>
    </source>
</evidence>
<sequence>MNNNNAAVIDPSKLLKLSVSNIMASLLFQVRHELDHEELKSIVNNSDLFIDAISGSNMIDFMPWLGVIFPGKMKSFTELATKFRDILGVHVKNHHDNYQHGLDSDILYYLMTLSEGIDPKQRQELRLTDERIRSVVYDFFGAGFETVASTLMWAFLYAIYFPDLQKRMQEEMDDVIGRDRLPSLADRGRLPLTEAFLAEVSRHSSVVPTTLPHSTVRDTILEGGYNLYIPKDTVVFVNLYSIHCDPEEWSEPGKFDPKRFLSPDGQKLDNDKVDSLMRFGVGRRRCIGSEVAQMELFLYFTVILHQCSLRSTEGQKLTLKGEGSLLVVRPPKYDMEMVLR</sequence>
<keyword evidence="5 7" id="KW-0408">Iron</keyword>
<dbReference type="EMBL" id="MRZV01000223">
    <property type="protein sequence ID" value="PIK55198.1"/>
    <property type="molecule type" value="Genomic_DNA"/>
</dbReference>
<gene>
    <name evidence="10" type="ORF">BSL78_07928</name>
</gene>
<evidence type="ECO:0000256" key="9">
    <source>
        <dbReference type="SAM" id="Phobius"/>
    </source>
</evidence>
<dbReference type="InterPro" id="IPR036396">
    <property type="entry name" value="Cyt_P450_sf"/>
</dbReference>
<dbReference type="GO" id="GO:0005506">
    <property type="term" value="F:iron ion binding"/>
    <property type="evidence" value="ECO:0007669"/>
    <property type="project" value="InterPro"/>
</dbReference>
<dbReference type="Proteomes" id="UP000230750">
    <property type="component" value="Unassembled WGS sequence"/>
</dbReference>
<evidence type="ECO:0000313" key="11">
    <source>
        <dbReference type="Proteomes" id="UP000230750"/>
    </source>
</evidence>
<dbReference type="InterPro" id="IPR002401">
    <property type="entry name" value="Cyt_P450_E_grp-I"/>
</dbReference>
<organism evidence="10 11">
    <name type="scientific">Stichopus japonicus</name>
    <name type="common">Sea cucumber</name>
    <dbReference type="NCBI Taxonomy" id="307972"/>
    <lineage>
        <taxon>Eukaryota</taxon>
        <taxon>Metazoa</taxon>
        <taxon>Echinodermata</taxon>
        <taxon>Eleutherozoa</taxon>
        <taxon>Echinozoa</taxon>
        <taxon>Holothuroidea</taxon>
        <taxon>Aspidochirotacea</taxon>
        <taxon>Aspidochirotida</taxon>
        <taxon>Stichopodidae</taxon>
        <taxon>Apostichopus</taxon>
    </lineage>
</organism>
<evidence type="ECO:0000256" key="6">
    <source>
        <dbReference type="ARBA" id="ARBA00023033"/>
    </source>
</evidence>
<keyword evidence="9" id="KW-0812">Transmembrane</keyword>
<evidence type="ECO:0000256" key="3">
    <source>
        <dbReference type="ARBA" id="ARBA00022723"/>
    </source>
</evidence>
<dbReference type="PROSITE" id="PS00086">
    <property type="entry name" value="CYTOCHROME_P450"/>
    <property type="match status" value="1"/>
</dbReference>
<dbReference type="PANTHER" id="PTHR24289">
    <property type="entry name" value="STEROID 17-ALPHA-HYDROXYLASE/17,20 LYASE"/>
    <property type="match status" value="1"/>
</dbReference>
<comment type="similarity">
    <text evidence="1 8">Belongs to the cytochrome P450 family.</text>
</comment>
<dbReference type="SUPFAM" id="SSF48264">
    <property type="entry name" value="Cytochrome P450"/>
    <property type="match status" value="1"/>
</dbReference>
<dbReference type="PANTHER" id="PTHR24289:SF1">
    <property type="entry name" value="STEROID 17-ALPHA-HYDROXYLASE_17,20 LYASE"/>
    <property type="match status" value="1"/>
</dbReference>
<dbReference type="AlphaFoldDB" id="A0A2G8L4N8"/>
<evidence type="ECO:0000256" key="4">
    <source>
        <dbReference type="ARBA" id="ARBA00023002"/>
    </source>
</evidence>
<keyword evidence="2 7" id="KW-0349">Heme</keyword>
<dbReference type="Gene3D" id="1.10.630.10">
    <property type="entry name" value="Cytochrome P450"/>
    <property type="match status" value="1"/>
</dbReference>
<protein>
    <submittedName>
        <fullName evidence="10">Putative cytochrome P450 1A1-like</fullName>
    </submittedName>
</protein>
<dbReference type="Pfam" id="PF00067">
    <property type="entry name" value="p450"/>
    <property type="match status" value="1"/>
</dbReference>
<keyword evidence="9" id="KW-1133">Transmembrane helix</keyword>
<dbReference type="SMR" id="A0A2G8L4N8"/>
<keyword evidence="11" id="KW-1185">Reference proteome</keyword>
<comment type="caution">
    <text evidence="10">The sequence shown here is derived from an EMBL/GenBank/DDBJ whole genome shotgun (WGS) entry which is preliminary data.</text>
</comment>
<evidence type="ECO:0000256" key="2">
    <source>
        <dbReference type="ARBA" id="ARBA00022617"/>
    </source>
</evidence>
<reference evidence="10 11" key="1">
    <citation type="journal article" date="2017" name="PLoS Biol.">
        <title>The sea cucumber genome provides insights into morphological evolution and visceral regeneration.</title>
        <authorList>
            <person name="Zhang X."/>
            <person name="Sun L."/>
            <person name="Yuan J."/>
            <person name="Sun Y."/>
            <person name="Gao Y."/>
            <person name="Zhang L."/>
            <person name="Li S."/>
            <person name="Dai H."/>
            <person name="Hamel J.F."/>
            <person name="Liu C."/>
            <person name="Yu Y."/>
            <person name="Liu S."/>
            <person name="Lin W."/>
            <person name="Guo K."/>
            <person name="Jin S."/>
            <person name="Xu P."/>
            <person name="Storey K.B."/>
            <person name="Huan P."/>
            <person name="Zhang T."/>
            <person name="Zhou Y."/>
            <person name="Zhang J."/>
            <person name="Lin C."/>
            <person name="Li X."/>
            <person name="Xing L."/>
            <person name="Huo D."/>
            <person name="Sun M."/>
            <person name="Wang L."/>
            <person name="Mercier A."/>
            <person name="Li F."/>
            <person name="Yang H."/>
            <person name="Xiang J."/>
        </authorList>
    </citation>
    <scope>NUCLEOTIDE SEQUENCE [LARGE SCALE GENOMIC DNA]</scope>
    <source>
        <strain evidence="10">Shaxun</strain>
        <tissue evidence="10">Muscle</tissue>
    </source>
</reference>
<evidence type="ECO:0000256" key="7">
    <source>
        <dbReference type="PIRSR" id="PIRSR602401-1"/>
    </source>
</evidence>
<dbReference type="PRINTS" id="PR00463">
    <property type="entry name" value="EP450I"/>
</dbReference>
<dbReference type="OrthoDB" id="1055148at2759"/>
<keyword evidence="4 8" id="KW-0560">Oxidoreductase</keyword>
<dbReference type="GO" id="GO:0042446">
    <property type="term" value="P:hormone biosynthetic process"/>
    <property type="evidence" value="ECO:0007669"/>
    <property type="project" value="TreeGrafter"/>
</dbReference>
<dbReference type="GO" id="GO:0020037">
    <property type="term" value="F:heme binding"/>
    <property type="evidence" value="ECO:0007669"/>
    <property type="project" value="InterPro"/>
</dbReference>
<proteinExistence type="inferred from homology"/>
<comment type="cofactor">
    <cofactor evidence="7">
        <name>heme</name>
        <dbReference type="ChEBI" id="CHEBI:30413"/>
    </cofactor>
</comment>
<dbReference type="GO" id="GO:0004508">
    <property type="term" value="F:steroid 17-alpha-monooxygenase activity"/>
    <property type="evidence" value="ECO:0007669"/>
    <property type="project" value="TreeGrafter"/>
</dbReference>
<dbReference type="PRINTS" id="PR00385">
    <property type="entry name" value="P450"/>
</dbReference>
<evidence type="ECO:0000256" key="5">
    <source>
        <dbReference type="ARBA" id="ARBA00023004"/>
    </source>
</evidence>
<keyword evidence="6 8" id="KW-0503">Monooxygenase</keyword>
<dbReference type="InterPro" id="IPR001128">
    <property type="entry name" value="Cyt_P450"/>
</dbReference>
<evidence type="ECO:0000256" key="1">
    <source>
        <dbReference type="ARBA" id="ARBA00010617"/>
    </source>
</evidence>
<name>A0A2G8L4N8_STIJA</name>
<feature type="transmembrane region" description="Helical" evidence="9">
    <location>
        <begin position="135"/>
        <end position="160"/>
    </location>
</feature>
<dbReference type="STRING" id="307972.A0A2G8L4N8"/>
<dbReference type="InterPro" id="IPR017972">
    <property type="entry name" value="Cyt_P450_CS"/>
</dbReference>
<feature type="binding site" description="axial binding residue" evidence="7">
    <location>
        <position position="286"/>
    </location>
    <ligand>
        <name>heme</name>
        <dbReference type="ChEBI" id="CHEBI:30413"/>
    </ligand>
    <ligandPart>
        <name>Fe</name>
        <dbReference type="ChEBI" id="CHEBI:18248"/>
    </ligandPart>
</feature>